<reference evidence="10" key="1">
    <citation type="submission" date="2020-10" db="EMBL/GenBank/DDBJ databases">
        <authorList>
            <person name="Gilroy R."/>
        </authorList>
    </citation>
    <scope>NUCLEOTIDE SEQUENCE</scope>
    <source>
        <strain evidence="10">USAMLcec3-3695</strain>
    </source>
</reference>
<dbReference type="NCBIfam" id="TIGR02494">
    <property type="entry name" value="PFLE_PFLC"/>
    <property type="match status" value="1"/>
</dbReference>
<dbReference type="InterPro" id="IPR012839">
    <property type="entry name" value="Organic_radical_activase"/>
</dbReference>
<evidence type="ECO:0000256" key="7">
    <source>
        <dbReference type="ARBA" id="ARBA00023004"/>
    </source>
</evidence>
<evidence type="ECO:0000256" key="4">
    <source>
        <dbReference type="ARBA" id="ARBA00022691"/>
    </source>
</evidence>
<evidence type="ECO:0000256" key="3">
    <source>
        <dbReference type="ARBA" id="ARBA00022485"/>
    </source>
</evidence>
<dbReference type="SFLD" id="SFLDS00029">
    <property type="entry name" value="Radical_SAM"/>
    <property type="match status" value="1"/>
</dbReference>
<dbReference type="PIRSF" id="PIRSF000371">
    <property type="entry name" value="PFL_act_enz"/>
    <property type="match status" value="1"/>
</dbReference>
<keyword evidence="5" id="KW-0479">Metal-binding</keyword>
<dbReference type="GO" id="GO:0051539">
    <property type="term" value="F:4 iron, 4 sulfur cluster binding"/>
    <property type="evidence" value="ECO:0007669"/>
    <property type="project" value="UniProtKB-KW"/>
</dbReference>
<dbReference type="AlphaFoldDB" id="A0A9D1MCD4"/>
<dbReference type="CDD" id="cd01335">
    <property type="entry name" value="Radical_SAM"/>
    <property type="match status" value="1"/>
</dbReference>
<dbReference type="InterPro" id="IPR007197">
    <property type="entry name" value="rSAM"/>
</dbReference>
<gene>
    <name evidence="10" type="ORF">IAA61_07200</name>
</gene>
<dbReference type="PANTHER" id="PTHR30352:SF4">
    <property type="entry name" value="PYRUVATE FORMATE-LYASE 2-ACTIVATING ENZYME"/>
    <property type="match status" value="1"/>
</dbReference>
<keyword evidence="8" id="KW-0411">Iron-sulfur</keyword>
<evidence type="ECO:0000256" key="8">
    <source>
        <dbReference type="ARBA" id="ARBA00023014"/>
    </source>
</evidence>
<accession>A0A9D1MCD4</accession>
<evidence type="ECO:0000256" key="1">
    <source>
        <dbReference type="ARBA" id="ARBA00001966"/>
    </source>
</evidence>
<reference evidence="10" key="2">
    <citation type="journal article" date="2021" name="PeerJ">
        <title>Extensive microbial diversity within the chicken gut microbiome revealed by metagenomics and culture.</title>
        <authorList>
            <person name="Gilroy R."/>
            <person name="Ravi A."/>
            <person name="Getino M."/>
            <person name="Pursley I."/>
            <person name="Horton D.L."/>
            <person name="Alikhan N.F."/>
            <person name="Baker D."/>
            <person name="Gharbi K."/>
            <person name="Hall N."/>
            <person name="Watson M."/>
            <person name="Adriaenssens E.M."/>
            <person name="Foster-Nyarko E."/>
            <person name="Jarju S."/>
            <person name="Secka A."/>
            <person name="Antonio M."/>
            <person name="Oren A."/>
            <person name="Chaudhuri R.R."/>
            <person name="La Ragione R."/>
            <person name="Hildebrand F."/>
            <person name="Pallen M.J."/>
        </authorList>
    </citation>
    <scope>NUCLEOTIDE SEQUENCE</scope>
    <source>
        <strain evidence="10">USAMLcec3-3695</strain>
    </source>
</reference>
<dbReference type="Pfam" id="PF04055">
    <property type="entry name" value="Radical_SAM"/>
    <property type="match status" value="1"/>
</dbReference>
<comment type="similarity">
    <text evidence="2">Belongs to the organic radical-activating enzymes family.</text>
</comment>
<keyword evidence="3" id="KW-0004">4Fe-4S</keyword>
<keyword evidence="7" id="KW-0408">Iron</keyword>
<dbReference type="GO" id="GO:0016491">
    <property type="term" value="F:oxidoreductase activity"/>
    <property type="evidence" value="ECO:0007669"/>
    <property type="project" value="UniProtKB-KW"/>
</dbReference>
<dbReference type="SFLD" id="SFLDG01066">
    <property type="entry name" value="organic_radical-activating_enz"/>
    <property type="match status" value="1"/>
</dbReference>
<sequence length="261" mass="29867">MDYLKAKGRIFDIQRYSIHDGPGIRTIVFLKGCPLRCRWCCNPEGQRREIETMTVNGKPKVEGEDITVEELLPRIITDEFYYRRSGGGVTLSGGECLMQPDFAPHLLHGCRDLGYNTAIETTGFQKWEIIEKYLPYLDYVLMDIKHMDSAKHKEYTGVPNELIHENARKFAQSGVDLTIRVPVIPTFNNTPEEIRDIAEFAATLPGVKHLHLLPYHRLGQGKYEGLGREYTMRDIEPMSKDYMEMLLREAKKSGLICQIGG</sequence>
<feature type="domain" description="Radical SAM core" evidence="9">
    <location>
        <begin position="19"/>
        <end position="255"/>
    </location>
</feature>
<keyword evidence="6" id="KW-0560">Oxidoreductase</keyword>
<organism evidence="10 11">
    <name type="scientific">Candidatus Ornithomonoglobus merdipullorum</name>
    <dbReference type="NCBI Taxonomy" id="2840895"/>
    <lineage>
        <taxon>Bacteria</taxon>
        <taxon>Bacillati</taxon>
        <taxon>Bacillota</taxon>
        <taxon>Clostridia</taxon>
        <taxon>Candidatus Ornithomonoglobus</taxon>
    </lineage>
</organism>
<dbReference type="PANTHER" id="PTHR30352">
    <property type="entry name" value="PYRUVATE FORMATE-LYASE-ACTIVATING ENZYME"/>
    <property type="match status" value="1"/>
</dbReference>
<evidence type="ECO:0000256" key="2">
    <source>
        <dbReference type="ARBA" id="ARBA00009777"/>
    </source>
</evidence>
<protein>
    <submittedName>
        <fullName evidence="10">Glycyl-radical enzyme activating protein</fullName>
    </submittedName>
</protein>
<dbReference type="Gene3D" id="3.20.20.70">
    <property type="entry name" value="Aldolase class I"/>
    <property type="match status" value="1"/>
</dbReference>
<evidence type="ECO:0000256" key="5">
    <source>
        <dbReference type="ARBA" id="ARBA00022723"/>
    </source>
</evidence>
<evidence type="ECO:0000256" key="6">
    <source>
        <dbReference type="ARBA" id="ARBA00023002"/>
    </source>
</evidence>
<dbReference type="GO" id="GO:0046872">
    <property type="term" value="F:metal ion binding"/>
    <property type="evidence" value="ECO:0007669"/>
    <property type="project" value="UniProtKB-KW"/>
</dbReference>
<dbReference type="InterPro" id="IPR013785">
    <property type="entry name" value="Aldolase_TIM"/>
</dbReference>
<evidence type="ECO:0000313" key="10">
    <source>
        <dbReference type="EMBL" id="HIU57584.1"/>
    </source>
</evidence>
<keyword evidence="4" id="KW-0949">S-adenosyl-L-methionine</keyword>
<dbReference type="PROSITE" id="PS01087">
    <property type="entry name" value="RADICAL_ACTIVATING"/>
    <property type="match status" value="1"/>
</dbReference>
<dbReference type="InterPro" id="IPR058240">
    <property type="entry name" value="rSAM_sf"/>
</dbReference>
<comment type="caution">
    <text evidence="10">The sequence shown here is derived from an EMBL/GenBank/DDBJ whole genome shotgun (WGS) entry which is preliminary data.</text>
</comment>
<dbReference type="InterPro" id="IPR001989">
    <property type="entry name" value="Radical_activat_CS"/>
</dbReference>
<comment type="cofactor">
    <cofactor evidence="1">
        <name>[4Fe-4S] cluster</name>
        <dbReference type="ChEBI" id="CHEBI:49883"/>
    </cofactor>
</comment>
<dbReference type="InterPro" id="IPR034457">
    <property type="entry name" value="Organic_radical-activating"/>
</dbReference>
<dbReference type="PROSITE" id="PS51918">
    <property type="entry name" value="RADICAL_SAM"/>
    <property type="match status" value="1"/>
</dbReference>
<dbReference type="Proteomes" id="UP000824109">
    <property type="component" value="Unassembled WGS sequence"/>
</dbReference>
<evidence type="ECO:0000259" key="9">
    <source>
        <dbReference type="PROSITE" id="PS51918"/>
    </source>
</evidence>
<name>A0A9D1MCD4_9FIRM</name>
<evidence type="ECO:0000313" key="11">
    <source>
        <dbReference type="Proteomes" id="UP000824109"/>
    </source>
</evidence>
<dbReference type="EMBL" id="DVNB01000076">
    <property type="protein sequence ID" value="HIU57584.1"/>
    <property type="molecule type" value="Genomic_DNA"/>
</dbReference>
<proteinExistence type="inferred from homology"/>
<dbReference type="SUPFAM" id="SSF102114">
    <property type="entry name" value="Radical SAM enzymes"/>
    <property type="match status" value="1"/>
</dbReference>